<dbReference type="GO" id="GO:0043682">
    <property type="term" value="F:P-type divalent copper transporter activity"/>
    <property type="evidence" value="ECO:0007669"/>
    <property type="project" value="TreeGrafter"/>
</dbReference>
<feature type="region of interest" description="Disordered" evidence="2">
    <location>
        <begin position="163"/>
        <end position="188"/>
    </location>
</feature>
<dbReference type="AlphaFoldDB" id="A0A6B1FFL1"/>
<dbReference type="GO" id="GO:0016787">
    <property type="term" value="F:hydrolase activity"/>
    <property type="evidence" value="ECO:0007669"/>
    <property type="project" value="UniProtKB-KW"/>
</dbReference>
<dbReference type="EMBL" id="VYDO01000277">
    <property type="protein sequence ID" value="MYG39032.1"/>
    <property type="molecule type" value="Genomic_DNA"/>
</dbReference>
<protein>
    <submittedName>
        <fullName evidence="3">HAD family hydrolase</fullName>
    </submittedName>
</protein>
<gene>
    <name evidence="3" type="ORF">F4162_08790</name>
</gene>
<keyword evidence="3" id="KW-0378">Hydrolase</keyword>
<sequence length="203" mass="21143">MHTCTGAGATAFLVESTLTRILGLLTVSDPLRQDAAATMARLQAMGLELCLLSGDRRAAVEHLAHRVGLGPQAVIADTRPQGKGQVIEDLRTQGRCVAMVAAPMAARPHCQRQLPAGCGGRAPPPRALPRSRPCRGMGSVPHRCLPGRIRRCAATASTCCSVTHQGGVPPGSSTGNGDTAADGERSALQHQRLALFRSPSPHG</sequence>
<organism evidence="3">
    <name type="scientific">Synechococcus sp. SB0676_bin_10</name>
    <dbReference type="NCBI Taxonomy" id="2604869"/>
    <lineage>
        <taxon>Bacteria</taxon>
        <taxon>Bacillati</taxon>
        <taxon>Cyanobacteriota</taxon>
        <taxon>Cyanophyceae</taxon>
        <taxon>Synechococcales</taxon>
        <taxon>Synechococcaceae</taxon>
        <taxon>Synechococcus</taxon>
    </lineage>
</organism>
<name>A0A6B1FFL1_9SYNE</name>
<dbReference type="PANTHER" id="PTHR43520">
    <property type="entry name" value="ATP7, ISOFORM B"/>
    <property type="match status" value="1"/>
</dbReference>
<dbReference type="SUPFAM" id="SSF56784">
    <property type="entry name" value="HAD-like"/>
    <property type="match status" value="1"/>
</dbReference>
<dbReference type="GO" id="GO:0055070">
    <property type="term" value="P:copper ion homeostasis"/>
    <property type="evidence" value="ECO:0007669"/>
    <property type="project" value="TreeGrafter"/>
</dbReference>
<dbReference type="InterPro" id="IPR036412">
    <property type="entry name" value="HAD-like_sf"/>
</dbReference>
<feature type="region of interest" description="Disordered" evidence="2">
    <location>
        <begin position="117"/>
        <end position="137"/>
    </location>
</feature>
<accession>A0A6B1FFL1</accession>
<evidence type="ECO:0000256" key="1">
    <source>
        <dbReference type="ARBA" id="ARBA00022967"/>
    </source>
</evidence>
<keyword evidence="1" id="KW-1278">Translocase</keyword>
<evidence type="ECO:0000256" key="2">
    <source>
        <dbReference type="SAM" id="MobiDB-lite"/>
    </source>
</evidence>
<dbReference type="Gene3D" id="3.40.50.1000">
    <property type="entry name" value="HAD superfamily/HAD-like"/>
    <property type="match status" value="1"/>
</dbReference>
<dbReference type="GO" id="GO:0005507">
    <property type="term" value="F:copper ion binding"/>
    <property type="evidence" value="ECO:0007669"/>
    <property type="project" value="TreeGrafter"/>
</dbReference>
<dbReference type="GO" id="GO:0016020">
    <property type="term" value="C:membrane"/>
    <property type="evidence" value="ECO:0007669"/>
    <property type="project" value="TreeGrafter"/>
</dbReference>
<dbReference type="Pfam" id="PF00702">
    <property type="entry name" value="Hydrolase"/>
    <property type="match status" value="1"/>
</dbReference>
<reference evidence="3" key="1">
    <citation type="submission" date="2019-09" db="EMBL/GenBank/DDBJ databases">
        <title>Characterisation of the sponge microbiome using genome-centric metagenomics.</title>
        <authorList>
            <person name="Engelberts J.P."/>
            <person name="Robbins S.J."/>
            <person name="De Goeij J.M."/>
            <person name="Aranda M."/>
            <person name="Bell S.C."/>
            <person name="Webster N.S."/>
        </authorList>
    </citation>
    <scope>NUCLEOTIDE SEQUENCE</scope>
    <source>
        <strain evidence="3">SB0676_bin_10</strain>
    </source>
</reference>
<dbReference type="InterPro" id="IPR023214">
    <property type="entry name" value="HAD_sf"/>
</dbReference>
<dbReference type="PANTHER" id="PTHR43520:SF19">
    <property type="entry name" value="COPPER-TRANSPORTING ATPASE PAA2, CHLOROPLASTIC"/>
    <property type="match status" value="1"/>
</dbReference>
<evidence type="ECO:0000313" key="3">
    <source>
        <dbReference type="EMBL" id="MYG39032.1"/>
    </source>
</evidence>
<proteinExistence type="predicted"/>
<comment type="caution">
    <text evidence="3">The sequence shown here is derived from an EMBL/GenBank/DDBJ whole genome shotgun (WGS) entry which is preliminary data.</text>
</comment>